<dbReference type="OrthoDB" id="10257561at2759"/>
<dbReference type="InterPro" id="IPR036286">
    <property type="entry name" value="LexA/Signal_pep-like_sf"/>
</dbReference>
<evidence type="ECO:0000256" key="14">
    <source>
        <dbReference type="ARBA" id="ARBA00047037"/>
    </source>
</evidence>
<dbReference type="GO" id="GO:0004252">
    <property type="term" value="F:serine-type endopeptidase activity"/>
    <property type="evidence" value="ECO:0007669"/>
    <property type="project" value="InterPro"/>
</dbReference>
<organism evidence="16 17">
    <name type="scientific">Heterobasidion irregulare (strain TC 32-1)</name>
    <dbReference type="NCBI Taxonomy" id="747525"/>
    <lineage>
        <taxon>Eukaryota</taxon>
        <taxon>Fungi</taxon>
        <taxon>Dikarya</taxon>
        <taxon>Basidiomycota</taxon>
        <taxon>Agaricomycotina</taxon>
        <taxon>Agaricomycetes</taxon>
        <taxon>Russulales</taxon>
        <taxon>Bondarzewiaceae</taxon>
        <taxon>Heterobasidion</taxon>
        <taxon>Heterobasidion annosum species complex</taxon>
    </lineage>
</organism>
<protein>
    <recommendedName>
        <fullName evidence="5 15">Signal peptidase complex catalytic subunit SEC11</fullName>
        <ecNumber evidence="4 15">3.4.21.89</ecNumber>
    </recommendedName>
</protein>
<feature type="transmembrane region" description="Helical" evidence="15">
    <location>
        <begin position="12"/>
        <end position="35"/>
    </location>
</feature>
<keyword evidence="8 15" id="KW-0378">Hydrolase</keyword>
<gene>
    <name evidence="16" type="ORF">HETIRDRAFT_156565</name>
</gene>
<evidence type="ECO:0000256" key="10">
    <source>
        <dbReference type="ARBA" id="ARBA00022968"/>
    </source>
</evidence>
<evidence type="ECO:0000256" key="3">
    <source>
        <dbReference type="ARBA" id="ARBA00011035"/>
    </source>
</evidence>
<evidence type="ECO:0000256" key="1">
    <source>
        <dbReference type="ARBA" id="ARBA00000677"/>
    </source>
</evidence>
<keyword evidence="17" id="KW-1185">Reference proteome</keyword>
<dbReference type="InterPro" id="IPR019533">
    <property type="entry name" value="Peptidase_S26"/>
</dbReference>
<evidence type="ECO:0000256" key="11">
    <source>
        <dbReference type="ARBA" id="ARBA00022989"/>
    </source>
</evidence>
<evidence type="ECO:0000256" key="5">
    <source>
        <dbReference type="ARBA" id="ARBA00019685"/>
    </source>
</evidence>
<dbReference type="PROSITE" id="PS00501">
    <property type="entry name" value="SPASE_I_1"/>
    <property type="match status" value="1"/>
</dbReference>
<evidence type="ECO:0000256" key="7">
    <source>
        <dbReference type="ARBA" id="ARBA00022692"/>
    </source>
</evidence>
<dbReference type="InterPro" id="IPR001733">
    <property type="entry name" value="Peptidase_S26B"/>
</dbReference>
<comment type="subunit">
    <text evidence="14">Component of the signal peptidase complex (SPC) composed of a catalytic subunit SEC11 and three accessory subunits SPC1, SPC2 and SPC3. The complex induces a local thinning of the ER membrane which is used to measure the length of the signal peptide (SP) h-region of protein substrates. This ensures the selectivity of the complex towards h-regions shorter than 18-20 amino acids. SPC associates with the translocon complex.</text>
</comment>
<evidence type="ECO:0000256" key="4">
    <source>
        <dbReference type="ARBA" id="ARBA00013208"/>
    </source>
</evidence>
<keyword evidence="12 15" id="KW-0472">Membrane</keyword>
<dbReference type="GO" id="GO:0006465">
    <property type="term" value="P:signal peptide processing"/>
    <property type="evidence" value="ECO:0007669"/>
    <property type="project" value="UniProtKB-UniRule"/>
</dbReference>
<reference evidence="16 17" key="1">
    <citation type="journal article" date="2012" name="New Phytol.">
        <title>Insight into trade-off between wood decay and parasitism from the genome of a fungal forest pathogen.</title>
        <authorList>
            <person name="Olson A."/>
            <person name="Aerts A."/>
            <person name="Asiegbu F."/>
            <person name="Belbahri L."/>
            <person name="Bouzid O."/>
            <person name="Broberg A."/>
            <person name="Canback B."/>
            <person name="Coutinho P.M."/>
            <person name="Cullen D."/>
            <person name="Dalman K."/>
            <person name="Deflorio G."/>
            <person name="van Diepen L.T."/>
            <person name="Dunand C."/>
            <person name="Duplessis S."/>
            <person name="Durling M."/>
            <person name="Gonthier P."/>
            <person name="Grimwood J."/>
            <person name="Fossdal C.G."/>
            <person name="Hansson D."/>
            <person name="Henrissat B."/>
            <person name="Hietala A."/>
            <person name="Himmelstrand K."/>
            <person name="Hoffmeister D."/>
            <person name="Hogberg N."/>
            <person name="James T.Y."/>
            <person name="Karlsson M."/>
            <person name="Kohler A."/>
            <person name="Kues U."/>
            <person name="Lee Y.H."/>
            <person name="Lin Y.C."/>
            <person name="Lind M."/>
            <person name="Lindquist E."/>
            <person name="Lombard V."/>
            <person name="Lucas S."/>
            <person name="Lunden K."/>
            <person name="Morin E."/>
            <person name="Murat C."/>
            <person name="Park J."/>
            <person name="Raffaello T."/>
            <person name="Rouze P."/>
            <person name="Salamov A."/>
            <person name="Schmutz J."/>
            <person name="Solheim H."/>
            <person name="Stahlberg J."/>
            <person name="Velez H."/>
            <person name="de Vries R.P."/>
            <person name="Wiebenga A."/>
            <person name="Woodward S."/>
            <person name="Yakovlev I."/>
            <person name="Garbelotto M."/>
            <person name="Martin F."/>
            <person name="Grigoriev I.V."/>
            <person name="Stenlid J."/>
        </authorList>
    </citation>
    <scope>NUCLEOTIDE SEQUENCE [LARGE SCALE GENOMIC DNA]</scope>
    <source>
        <strain evidence="16 17">TC 32-1</strain>
    </source>
</reference>
<dbReference type="KEGG" id="hir:HETIRDRAFT_156565"/>
<evidence type="ECO:0000256" key="12">
    <source>
        <dbReference type="ARBA" id="ARBA00023136"/>
    </source>
</evidence>
<dbReference type="SUPFAM" id="SSF51306">
    <property type="entry name" value="LexA/Signal peptidase"/>
    <property type="match status" value="1"/>
</dbReference>
<dbReference type="eggNOG" id="KOG3342">
    <property type="taxonomic scope" value="Eukaryota"/>
</dbReference>
<comment type="subcellular location">
    <subcellularLocation>
        <location evidence="2">Endoplasmic reticulum membrane</location>
        <topology evidence="2">Single-pass type II membrane protein</topology>
    </subcellularLocation>
</comment>
<accession>W4JUW8</accession>
<evidence type="ECO:0000256" key="6">
    <source>
        <dbReference type="ARBA" id="ARBA00022670"/>
    </source>
</evidence>
<dbReference type="HOGENOM" id="CLU_089996_0_1_1"/>
<dbReference type="InterPro" id="IPR019756">
    <property type="entry name" value="Pept_S26A_signal_pept_1_Ser-AS"/>
</dbReference>
<dbReference type="EMBL" id="KI925463">
    <property type="protein sequence ID" value="ETW77348.1"/>
    <property type="molecule type" value="Genomic_DNA"/>
</dbReference>
<dbReference type="Proteomes" id="UP000030671">
    <property type="component" value="Unassembled WGS sequence"/>
</dbReference>
<proteinExistence type="inferred from homology"/>
<sequence length="188" mass="21167">MLGDTLKTVRKLGIRYVLLQMLNFASVIASGLMIWKGLGLLTNTESPIVVVLSGSMEPAFYRGDLLFLTNPPNTRYQNGDITVYKIPGQDIPIVHRVLETHDVSKKVKGVRLEPKPEDQLLLTKGDNNYLDDIELYQGLEWLERRHIVGKVRGFLPYVGYVTIAMNDFPQLKYALLGGLGLLALIQRE</sequence>
<dbReference type="GO" id="GO:0009003">
    <property type="term" value="F:signal peptidase activity"/>
    <property type="evidence" value="ECO:0007669"/>
    <property type="project" value="UniProtKB-EC"/>
</dbReference>
<comment type="similarity">
    <text evidence="3 15">Belongs to the peptidase S26B family.</text>
</comment>
<keyword evidence="10 15" id="KW-0735">Signal-anchor</keyword>
<comment type="function">
    <text evidence="13">Catalytic component of the signal peptidase complex (SPC) which catalyzes the cleavage of N-terminal signal sequences from nascent proteins as they are translocated into the lumen of the endoplasmic reticulum. Specifically cleaves N-terminal signal peptides that contain a hydrophobic alpha-helix (h-region) shorter than 18-20 amino acids.</text>
</comment>
<evidence type="ECO:0000256" key="13">
    <source>
        <dbReference type="ARBA" id="ARBA00045533"/>
    </source>
</evidence>
<evidence type="ECO:0000313" key="16">
    <source>
        <dbReference type="EMBL" id="ETW77348.1"/>
    </source>
</evidence>
<evidence type="ECO:0000256" key="2">
    <source>
        <dbReference type="ARBA" id="ARBA00004648"/>
    </source>
</evidence>
<dbReference type="GeneID" id="20667647"/>
<dbReference type="PRINTS" id="PR00728">
    <property type="entry name" value="SIGNALPTASE"/>
</dbReference>
<evidence type="ECO:0000256" key="9">
    <source>
        <dbReference type="ARBA" id="ARBA00022824"/>
    </source>
</evidence>
<dbReference type="RefSeq" id="XP_009550867.1">
    <property type="nucleotide sequence ID" value="XM_009552572.1"/>
</dbReference>
<dbReference type="NCBIfam" id="TIGR02228">
    <property type="entry name" value="sigpep_I_arch"/>
    <property type="match status" value="1"/>
</dbReference>
<keyword evidence="11 15" id="KW-1133">Transmembrane helix</keyword>
<evidence type="ECO:0000313" key="17">
    <source>
        <dbReference type="Proteomes" id="UP000030671"/>
    </source>
</evidence>
<name>W4JUW8_HETIT</name>
<comment type="catalytic activity">
    <reaction evidence="1 15">
        <text>Cleavage of hydrophobic, N-terminal signal or leader sequences from secreted and periplasmic proteins.</text>
        <dbReference type="EC" id="3.4.21.89"/>
    </reaction>
</comment>
<dbReference type="FunCoup" id="W4JUW8">
    <property type="interactions" value="286"/>
</dbReference>
<evidence type="ECO:0000256" key="15">
    <source>
        <dbReference type="RuleBase" id="RU362047"/>
    </source>
</evidence>
<keyword evidence="7 15" id="KW-0812">Transmembrane</keyword>
<dbReference type="GO" id="GO:0005787">
    <property type="term" value="C:signal peptidase complex"/>
    <property type="evidence" value="ECO:0007669"/>
    <property type="project" value="TreeGrafter"/>
</dbReference>
<dbReference type="STRING" id="747525.W4JUW8"/>
<keyword evidence="9 15" id="KW-0256">Endoplasmic reticulum</keyword>
<keyword evidence="6 15" id="KW-0645">Protease</keyword>
<dbReference type="CDD" id="cd06530">
    <property type="entry name" value="S26_SPase_I"/>
    <property type="match status" value="1"/>
</dbReference>
<dbReference type="EC" id="3.4.21.89" evidence="4 15"/>
<dbReference type="InParanoid" id="W4JUW8"/>
<dbReference type="AlphaFoldDB" id="W4JUW8"/>
<dbReference type="PANTHER" id="PTHR10806">
    <property type="entry name" value="SIGNAL PEPTIDASE COMPLEX CATALYTIC SUBUNIT SEC11"/>
    <property type="match status" value="1"/>
</dbReference>
<evidence type="ECO:0000256" key="8">
    <source>
        <dbReference type="ARBA" id="ARBA00022801"/>
    </source>
</evidence>
<dbReference type="PANTHER" id="PTHR10806:SF6">
    <property type="entry name" value="SIGNAL PEPTIDASE COMPLEX CATALYTIC SUBUNIT SEC11"/>
    <property type="match status" value="1"/>
</dbReference>